<keyword evidence="4" id="KW-1185">Reference proteome</keyword>
<feature type="coiled-coil region" evidence="1">
    <location>
        <begin position="202"/>
        <end position="231"/>
    </location>
</feature>
<dbReference type="Proteomes" id="UP000009168">
    <property type="component" value="Unassembled WGS sequence"/>
</dbReference>
<dbReference type="OMA" id="NITTHKH"/>
<feature type="region of interest" description="Disordered" evidence="2">
    <location>
        <begin position="61"/>
        <end position="85"/>
    </location>
</feature>
<feature type="region of interest" description="Disordered" evidence="2">
    <location>
        <begin position="180"/>
        <end position="199"/>
    </location>
</feature>
<evidence type="ECO:0000256" key="1">
    <source>
        <dbReference type="SAM" id="Coils"/>
    </source>
</evidence>
<dbReference type="InParanoid" id="I7M778"/>
<gene>
    <name evidence="3" type="ORF">TTHERM_00706260</name>
</gene>
<feature type="region of interest" description="Disordered" evidence="2">
    <location>
        <begin position="430"/>
        <end position="464"/>
    </location>
</feature>
<dbReference type="EMBL" id="GG662794">
    <property type="protein sequence ID" value="EAR90711.1"/>
    <property type="molecule type" value="Genomic_DNA"/>
</dbReference>
<evidence type="ECO:0000313" key="3">
    <source>
        <dbReference type="EMBL" id="EAR90711.1"/>
    </source>
</evidence>
<proteinExistence type="predicted"/>
<name>I7M778_TETTS</name>
<dbReference type="GeneID" id="7840189"/>
<dbReference type="AlphaFoldDB" id="I7M778"/>
<evidence type="ECO:0000256" key="2">
    <source>
        <dbReference type="SAM" id="MobiDB-lite"/>
    </source>
</evidence>
<protein>
    <submittedName>
        <fullName evidence="3">Uncharacterized protein</fullName>
    </submittedName>
</protein>
<feature type="compositionally biased region" description="Polar residues" evidence="2">
    <location>
        <begin position="435"/>
        <end position="464"/>
    </location>
</feature>
<keyword evidence="1" id="KW-0175">Coiled coil</keyword>
<dbReference type="HOGENOM" id="CLU_589889_0_0_1"/>
<dbReference type="KEGG" id="tet:TTHERM_00706260"/>
<dbReference type="RefSeq" id="XP_001010956.1">
    <property type="nucleotide sequence ID" value="XM_001010956.3"/>
</dbReference>
<evidence type="ECO:0000313" key="4">
    <source>
        <dbReference type="Proteomes" id="UP000009168"/>
    </source>
</evidence>
<sequence length="464" mass="53954">MFWKQQSSAQSCVQTNNIQTKNNSNYNSKLANGFHPIPQELIEQTNITTHKHSNIQQIVNTNTSPLKSGNSTQVSVESDDYLDSRTLPPNFEKNIRELEVIIEETPEIELDKIKELIMLYTLAVEYYDSNNDDKFIYYKNKIVHLHQQANVIKAMNKYVAPRQQNPQIVKSPIKSQIYEKQKSENYASESSSSQIQNIRFESEESQMQITAKEKEKKQIETKEKMKGFEEKAVVGITDAIVTKLIDIQDENVIEQEIIIEKDLKKQTNNILKRLNKRIKIKEKCSTPPSGSSKKFHLNLDVCKTECSNFDAGVEQYISNAPPKQALTSRQHRQKPSISVIDSIVANFISDKKRSLNEEKNFKIDQIEFEYEKLSFQLEKSKTQLTEEEKMKLELEKENKIRMIEEEYILKEKQEIEIIHQKYYKYDLNKSKESSPIKNSVQTTQDQKSQPEINTKQAIKLVSSK</sequence>
<accession>I7M778</accession>
<feature type="compositionally biased region" description="Polar residues" evidence="2">
    <location>
        <begin position="61"/>
        <end position="76"/>
    </location>
</feature>
<dbReference type="eggNOG" id="ENOG502R2Y3">
    <property type="taxonomic scope" value="Eukaryota"/>
</dbReference>
<reference evidence="4" key="1">
    <citation type="journal article" date="2006" name="PLoS Biol.">
        <title>Macronuclear genome sequence of the ciliate Tetrahymena thermophila, a model eukaryote.</title>
        <authorList>
            <person name="Eisen J.A."/>
            <person name="Coyne R.S."/>
            <person name="Wu M."/>
            <person name="Wu D."/>
            <person name="Thiagarajan M."/>
            <person name="Wortman J.R."/>
            <person name="Badger J.H."/>
            <person name="Ren Q."/>
            <person name="Amedeo P."/>
            <person name="Jones K.M."/>
            <person name="Tallon L.J."/>
            <person name="Delcher A.L."/>
            <person name="Salzberg S.L."/>
            <person name="Silva J.C."/>
            <person name="Haas B.J."/>
            <person name="Majoros W.H."/>
            <person name="Farzad M."/>
            <person name="Carlton J.M."/>
            <person name="Smith R.K. Jr."/>
            <person name="Garg J."/>
            <person name="Pearlman R.E."/>
            <person name="Karrer K.M."/>
            <person name="Sun L."/>
            <person name="Manning G."/>
            <person name="Elde N.C."/>
            <person name="Turkewitz A.P."/>
            <person name="Asai D.J."/>
            <person name="Wilkes D.E."/>
            <person name="Wang Y."/>
            <person name="Cai H."/>
            <person name="Collins K."/>
            <person name="Stewart B.A."/>
            <person name="Lee S.R."/>
            <person name="Wilamowska K."/>
            <person name="Weinberg Z."/>
            <person name="Ruzzo W.L."/>
            <person name="Wloga D."/>
            <person name="Gaertig J."/>
            <person name="Frankel J."/>
            <person name="Tsao C.-C."/>
            <person name="Gorovsky M.A."/>
            <person name="Keeling P.J."/>
            <person name="Waller R.F."/>
            <person name="Patron N.J."/>
            <person name="Cherry J.M."/>
            <person name="Stover N.A."/>
            <person name="Krieger C.J."/>
            <person name="del Toro C."/>
            <person name="Ryder H.F."/>
            <person name="Williamson S.C."/>
            <person name="Barbeau R.A."/>
            <person name="Hamilton E.P."/>
            <person name="Orias E."/>
        </authorList>
    </citation>
    <scope>NUCLEOTIDE SEQUENCE [LARGE SCALE GENOMIC DNA]</scope>
    <source>
        <strain evidence="4">SB210</strain>
    </source>
</reference>
<organism evidence="3 4">
    <name type="scientific">Tetrahymena thermophila (strain SB210)</name>
    <dbReference type="NCBI Taxonomy" id="312017"/>
    <lineage>
        <taxon>Eukaryota</taxon>
        <taxon>Sar</taxon>
        <taxon>Alveolata</taxon>
        <taxon>Ciliophora</taxon>
        <taxon>Intramacronucleata</taxon>
        <taxon>Oligohymenophorea</taxon>
        <taxon>Hymenostomatida</taxon>
        <taxon>Tetrahymenina</taxon>
        <taxon>Tetrahymenidae</taxon>
        <taxon>Tetrahymena</taxon>
    </lineage>
</organism>
<feature type="compositionally biased region" description="Low complexity" evidence="2">
    <location>
        <begin position="184"/>
        <end position="198"/>
    </location>
</feature>